<comment type="similarity">
    <text evidence="1">Belongs to the TBCC family.</text>
</comment>
<feature type="domain" description="C-CAP/cofactor C-like" evidence="2">
    <location>
        <begin position="1"/>
        <end position="76"/>
    </location>
</feature>
<dbReference type="InterPro" id="IPR017901">
    <property type="entry name" value="C-CAP_CF_C-like"/>
</dbReference>
<dbReference type="GO" id="GO:0005096">
    <property type="term" value="F:GTPase activator activity"/>
    <property type="evidence" value="ECO:0007669"/>
    <property type="project" value="InterPro"/>
</dbReference>
<dbReference type="PANTHER" id="PTHR15440">
    <property type="entry name" value="XRP2 PROTEIN"/>
    <property type="match status" value="1"/>
</dbReference>
<evidence type="ECO:0000313" key="3">
    <source>
        <dbReference type="Proteomes" id="UP000050761"/>
    </source>
</evidence>
<dbReference type="AlphaFoldDB" id="A0A183G8A7"/>
<organism evidence="3 4">
    <name type="scientific">Heligmosomoides polygyrus</name>
    <name type="common">Parasitic roundworm</name>
    <dbReference type="NCBI Taxonomy" id="6339"/>
    <lineage>
        <taxon>Eukaryota</taxon>
        <taxon>Metazoa</taxon>
        <taxon>Ecdysozoa</taxon>
        <taxon>Nematoda</taxon>
        <taxon>Chromadorea</taxon>
        <taxon>Rhabditida</taxon>
        <taxon>Rhabditina</taxon>
        <taxon>Rhabditomorpha</taxon>
        <taxon>Strongyloidea</taxon>
        <taxon>Heligmosomidae</taxon>
        <taxon>Heligmosomoides</taxon>
    </lineage>
</organism>
<dbReference type="Proteomes" id="UP000050761">
    <property type="component" value="Unassembled WGS sequence"/>
</dbReference>
<keyword evidence="3" id="KW-1185">Reference proteome</keyword>
<dbReference type="InterPro" id="IPR039093">
    <property type="entry name" value="XRP2"/>
</dbReference>
<dbReference type="GO" id="GO:0005929">
    <property type="term" value="C:cilium"/>
    <property type="evidence" value="ECO:0007669"/>
    <property type="project" value="TreeGrafter"/>
</dbReference>
<accession>A0A183G8A7</accession>
<protein>
    <submittedName>
        <fullName evidence="4">C-CAP/cofactor C-like domain-containing protein</fullName>
    </submittedName>
</protein>
<sequence length="76" mass="8849">LFWNMSNICEQWIFSVFLRDCQSCTVLVACQQLRTRDCRTLRIAVHCATQPIIEETSNAVFHPLTLHYDSFTGEHC</sequence>
<dbReference type="GO" id="GO:0006892">
    <property type="term" value="P:post-Golgi vesicle-mediated transport"/>
    <property type="evidence" value="ECO:0007669"/>
    <property type="project" value="TreeGrafter"/>
</dbReference>
<dbReference type="GO" id="GO:1990075">
    <property type="term" value="C:periciliary membrane compartment"/>
    <property type="evidence" value="ECO:0007669"/>
    <property type="project" value="TreeGrafter"/>
</dbReference>
<evidence type="ECO:0000259" key="2">
    <source>
        <dbReference type="PROSITE" id="PS51329"/>
    </source>
</evidence>
<evidence type="ECO:0000313" key="4">
    <source>
        <dbReference type="WBParaSite" id="HPBE_0001808801-mRNA-1"/>
    </source>
</evidence>
<dbReference type="Gene3D" id="2.160.20.70">
    <property type="match status" value="1"/>
</dbReference>
<dbReference type="WBParaSite" id="HPBE_0001808801-mRNA-1">
    <property type="protein sequence ID" value="HPBE_0001808801-mRNA-1"/>
    <property type="gene ID" value="HPBE_0001808801"/>
</dbReference>
<reference evidence="4" key="1">
    <citation type="submission" date="2019-09" db="UniProtKB">
        <authorList>
            <consortium name="WormBaseParasite"/>
        </authorList>
    </citation>
    <scope>IDENTIFICATION</scope>
</reference>
<dbReference type="Pfam" id="PF07986">
    <property type="entry name" value="TBCC"/>
    <property type="match status" value="1"/>
</dbReference>
<proteinExistence type="inferred from homology"/>
<evidence type="ECO:0000256" key="1">
    <source>
        <dbReference type="ARBA" id="ARBA00008848"/>
    </source>
</evidence>
<dbReference type="InterPro" id="IPR012945">
    <property type="entry name" value="Tubulin-bd_cofactor_C_dom"/>
</dbReference>
<dbReference type="PROSITE" id="PS51329">
    <property type="entry name" value="C_CAP_COFACTOR_C"/>
    <property type="match status" value="1"/>
</dbReference>
<dbReference type="InterPro" id="IPR016098">
    <property type="entry name" value="CAP/MinC_C"/>
</dbReference>
<dbReference type="PANTHER" id="PTHR15440:SF0">
    <property type="entry name" value="PROTEIN XRP2"/>
    <property type="match status" value="1"/>
</dbReference>
<name>A0A183G8A7_HELPZ</name>